<evidence type="ECO:0000313" key="3">
    <source>
        <dbReference type="Proteomes" id="UP000004619"/>
    </source>
</evidence>
<reference evidence="2" key="1">
    <citation type="submission" date="2009-08" db="EMBL/GenBank/DDBJ databases">
        <authorList>
            <person name="Weinstock G."/>
            <person name="Sodergren E."/>
            <person name="Clifton S."/>
            <person name="Fulton L."/>
            <person name="Fulton B."/>
            <person name="Courtney L."/>
            <person name="Fronick C."/>
            <person name="Harrison M."/>
            <person name="Strong C."/>
            <person name="Farmer C."/>
            <person name="Delahaunty K."/>
            <person name="Markovic C."/>
            <person name="Hall O."/>
            <person name="Minx P."/>
            <person name="Tomlinson C."/>
            <person name="Mitreva M."/>
            <person name="Nelson J."/>
            <person name="Hou S."/>
            <person name="Wollam A."/>
            <person name="Pepin K.H."/>
            <person name="Johnson M."/>
            <person name="Bhonagiri V."/>
            <person name="Nash W.E."/>
            <person name="Warren W."/>
            <person name="Chinwalla A."/>
            <person name="Mardis E.R."/>
            <person name="Wilson R.K."/>
        </authorList>
    </citation>
    <scope>NUCLEOTIDE SEQUENCE [LARGE SCALE GENOMIC DNA]</scope>
    <source>
        <strain evidence="2">A2-165</strain>
    </source>
</reference>
<dbReference type="AlphaFoldDB" id="C7H5P3"/>
<keyword evidence="3" id="KW-1185">Reference proteome</keyword>
<feature type="transmembrane region" description="Helical" evidence="1">
    <location>
        <begin position="12"/>
        <end position="40"/>
    </location>
</feature>
<gene>
    <name evidence="2" type="ORF">FAEPRAA2165_01616</name>
</gene>
<dbReference type="HOGENOM" id="CLU_3061732_0_0_9"/>
<dbReference type="STRING" id="411483.FAEPRAA2165_01616"/>
<sequence length="53" mass="6160">MRVSSIVRALKVFLMMPFTLLCFGFLQLPSPPVSIVYFIIEQSFYQPSFNRIS</sequence>
<name>C7H5P3_FAED2</name>
<proteinExistence type="predicted"/>
<comment type="caution">
    <text evidence="2">The sequence shown here is derived from an EMBL/GenBank/DDBJ whole genome shotgun (WGS) entry which is preliminary data.</text>
</comment>
<keyword evidence="1" id="KW-1133">Transmembrane helix</keyword>
<accession>C7H5P3</accession>
<dbReference type="EMBL" id="ACOP02000045">
    <property type="protein sequence ID" value="EEU96724.1"/>
    <property type="molecule type" value="Genomic_DNA"/>
</dbReference>
<keyword evidence="1" id="KW-0812">Transmembrane</keyword>
<evidence type="ECO:0000256" key="1">
    <source>
        <dbReference type="SAM" id="Phobius"/>
    </source>
</evidence>
<keyword evidence="1" id="KW-0472">Membrane</keyword>
<dbReference type="Proteomes" id="UP000004619">
    <property type="component" value="Unassembled WGS sequence"/>
</dbReference>
<organism evidence="2 3">
    <name type="scientific">Faecalibacterium duncaniae (strain DSM 17677 / JCM 31915 / A2-165)</name>
    <name type="common">Faecalibacterium prausnitzii</name>
    <dbReference type="NCBI Taxonomy" id="411483"/>
    <lineage>
        <taxon>Bacteria</taxon>
        <taxon>Bacillati</taxon>
        <taxon>Bacillota</taxon>
        <taxon>Clostridia</taxon>
        <taxon>Eubacteriales</taxon>
        <taxon>Oscillospiraceae</taxon>
        <taxon>Faecalibacterium</taxon>
    </lineage>
</organism>
<protein>
    <submittedName>
        <fullName evidence="2">Uncharacterized protein</fullName>
    </submittedName>
</protein>
<evidence type="ECO:0000313" key="2">
    <source>
        <dbReference type="EMBL" id="EEU96724.1"/>
    </source>
</evidence>